<dbReference type="PRINTS" id="PR00412">
    <property type="entry name" value="EPOXHYDRLASE"/>
</dbReference>
<dbReference type="PRINTS" id="PR00111">
    <property type="entry name" value="ABHYDROLASE"/>
</dbReference>
<keyword evidence="2" id="KW-0378">Hydrolase</keyword>
<dbReference type="SUPFAM" id="SSF53474">
    <property type="entry name" value="alpha/beta-Hydrolases"/>
    <property type="match status" value="1"/>
</dbReference>
<accession>A0A2N3PSX8</accession>
<dbReference type="GO" id="GO:0016787">
    <property type="term" value="F:hydrolase activity"/>
    <property type="evidence" value="ECO:0007669"/>
    <property type="project" value="UniProtKB-KW"/>
</dbReference>
<dbReference type="Gene3D" id="3.40.50.1820">
    <property type="entry name" value="alpha/beta hydrolase"/>
    <property type="match status" value="1"/>
</dbReference>
<dbReference type="Proteomes" id="UP000233293">
    <property type="component" value="Unassembled WGS sequence"/>
</dbReference>
<evidence type="ECO:0000259" key="1">
    <source>
        <dbReference type="Pfam" id="PF12697"/>
    </source>
</evidence>
<reference evidence="3" key="1">
    <citation type="submission" date="2017-12" db="EMBL/GenBank/DDBJ databases">
        <title>Draft genome sequence of Telmatospirillum siberiense 26-4b1T, an acidotolerant peatland alphaproteobacterium potentially involved in sulfur cycling.</title>
        <authorList>
            <person name="Hausmann B."/>
            <person name="Pjevac P."/>
            <person name="Schreck K."/>
            <person name="Herbold C.W."/>
            <person name="Daims H."/>
            <person name="Wagner M."/>
            <person name="Pester M."/>
            <person name="Loy A."/>
        </authorList>
    </citation>
    <scope>NUCLEOTIDE SEQUENCE [LARGE SCALE GENOMIC DNA]</scope>
    <source>
        <strain evidence="3">26-4b1</strain>
    </source>
</reference>
<feature type="domain" description="AB hydrolase-1" evidence="1">
    <location>
        <begin position="26"/>
        <end position="259"/>
    </location>
</feature>
<dbReference type="AlphaFoldDB" id="A0A2N3PSX8"/>
<dbReference type="InterPro" id="IPR000073">
    <property type="entry name" value="AB_hydrolase_1"/>
</dbReference>
<sequence>MRLREFEIDVLGIPARCWEGGHGFPLLLLHGSGAGAASLGTWAHVFEALTARYHVYASDLIGFGRSGRKTQAPFFDMALWEAQLDALLAVVPEEEVGVVGHSLSGALALRLAARERRITRVITTATMGWSFAETPHTQRCWTFPETRDDLRKTMEALTFDHAGITESLLDDRMSLLHDGVYGPYFRAMFHGDKQRYIDEAAVPIADLARIACPVLMIHGRNDLLFPAEGTTLPLSAHLPRATVLLLPGCGHLPALEHPGILSDQIISFLSR</sequence>
<dbReference type="InterPro" id="IPR000639">
    <property type="entry name" value="Epox_hydrolase-like"/>
</dbReference>
<organism evidence="2 3">
    <name type="scientific">Telmatospirillum siberiense</name>
    <dbReference type="NCBI Taxonomy" id="382514"/>
    <lineage>
        <taxon>Bacteria</taxon>
        <taxon>Pseudomonadati</taxon>
        <taxon>Pseudomonadota</taxon>
        <taxon>Alphaproteobacteria</taxon>
        <taxon>Rhodospirillales</taxon>
        <taxon>Rhodospirillaceae</taxon>
        <taxon>Telmatospirillum</taxon>
    </lineage>
</organism>
<keyword evidence="3" id="KW-1185">Reference proteome</keyword>
<comment type="caution">
    <text evidence="2">The sequence shown here is derived from an EMBL/GenBank/DDBJ whole genome shotgun (WGS) entry which is preliminary data.</text>
</comment>
<proteinExistence type="predicted"/>
<dbReference type="EMBL" id="PIUM01000020">
    <property type="protein sequence ID" value="PKU23502.1"/>
    <property type="molecule type" value="Genomic_DNA"/>
</dbReference>
<dbReference type="Pfam" id="PF12697">
    <property type="entry name" value="Abhydrolase_6"/>
    <property type="match status" value="1"/>
</dbReference>
<evidence type="ECO:0000313" key="3">
    <source>
        <dbReference type="Proteomes" id="UP000233293"/>
    </source>
</evidence>
<protein>
    <submittedName>
        <fullName evidence="2">Alpha/beta hydrolase</fullName>
    </submittedName>
</protein>
<dbReference type="InterPro" id="IPR029058">
    <property type="entry name" value="AB_hydrolase_fold"/>
</dbReference>
<dbReference type="OrthoDB" id="9799612at2"/>
<dbReference type="PANTHER" id="PTHR46438">
    <property type="entry name" value="ALPHA/BETA-HYDROLASES SUPERFAMILY PROTEIN"/>
    <property type="match status" value="1"/>
</dbReference>
<name>A0A2N3PSX8_9PROT</name>
<gene>
    <name evidence="2" type="ORF">CWS72_16400</name>
</gene>
<evidence type="ECO:0000313" key="2">
    <source>
        <dbReference type="EMBL" id="PKU23502.1"/>
    </source>
</evidence>
<dbReference type="RefSeq" id="WP_101251773.1">
    <property type="nucleotide sequence ID" value="NZ_PIUM01000020.1"/>
</dbReference>